<sequence>MSGGPADTSSHSQHDDGSVEPQTAGPAATVVIVSGLSGSGKSVALKTFEDLDYYCVDNLPVELLPSFVRSLMRDDALPQKIAVGIDVRNRHSDLSKLAQWRAAVTELGLHATLLFFDASDDVLLRRYADTRRKHPLAHFGLSLPESISREREITAPLRSEADVIIDTTALNVHQLRRRIIAEFALNNGSSLSLLFESFAYKRGVPADADFVFDARVLPNPHWNPLLRPLSGREGGVRDYLDAQPEVSEYVGQVNAFLDTWLPRLRGETRSYVTIAFGCTGGKHRSVYLAERLAAHAREQGWEEVATFHRELD</sequence>
<keyword evidence="9" id="KW-1185">Reference proteome</keyword>
<dbReference type="PANTHER" id="PTHR30448">
    <property type="entry name" value="RNASE ADAPTER PROTEIN RAPZ"/>
    <property type="match status" value="1"/>
</dbReference>
<dbReference type="PANTHER" id="PTHR30448:SF0">
    <property type="entry name" value="RNASE ADAPTER PROTEIN RAPZ"/>
    <property type="match status" value="1"/>
</dbReference>
<evidence type="ECO:0000256" key="5">
    <source>
        <dbReference type="SAM" id="MobiDB-lite"/>
    </source>
</evidence>
<dbReference type="NCBIfam" id="NF003828">
    <property type="entry name" value="PRK05416.1"/>
    <property type="match status" value="1"/>
</dbReference>
<gene>
    <name evidence="8" type="ORF">J2W94_000209</name>
</gene>
<protein>
    <submittedName>
        <fullName evidence="8">UPF0042 nucleotide-binding protein</fullName>
    </submittedName>
</protein>
<dbReference type="Gene3D" id="3.40.50.300">
    <property type="entry name" value="P-loop containing nucleotide triphosphate hydrolases"/>
    <property type="match status" value="1"/>
</dbReference>
<dbReference type="PIRSF" id="PIRSF005052">
    <property type="entry name" value="P-loopkin"/>
    <property type="match status" value="1"/>
</dbReference>
<feature type="domain" description="RapZ-like N-terminal" evidence="6">
    <location>
        <begin position="29"/>
        <end position="185"/>
    </location>
</feature>
<dbReference type="Pfam" id="PF22740">
    <property type="entry name" value="PapZ_C"/>
    <property type="match status" value="1"/>
</dbReference>
<evidence type="ECO:0000256" key="4">
    <source>
        <dbReference type="HAMAP-Rule" id="MF_00636"/>
    </source>
</evidence>
<evidence type="ECO:0000256" key="3">
    <source>
        <dbReference type="ARBA" id="ARBA00023134"/>
    </source>
</evidence>
<keyword evidence="1 4" id="KW-0547">Nucleotide-binding</keyword>
<feature type="region of interest" description="Disordered" evidence="5">
    <location>
        <begin position="1"/>
        <end position="23"/>
    </location>
</feature>
<dbReference type="HAMAP" id="MF_00636">
    <property type="entry name" value="RapZ_like"/>
    <property type="match status" value="1"/>
</dbReference>
<dbReference type="InterPro" id="IPR053930">
    <property type="entry name" value="RapZ-like_N"/>
</dbReference>
<dbReference type="Proteomes" id="UP001254759">
    <property type="component" value="Unassembled WGS sequence"/>
</dbReference>
<dbReference type="SUPFAM" id="SSF52540">
    <property type="entry name" value="P-loop containing nucleoside triphosphate hydrolases"/>
    <property type="match status" value="1"/>
</dbReference>
<evidence type="ECO:0000259" key="7">
    <source>
        <dbReference type="Pfam" id="PF22740"/>
    </source>
</evidence>
<dbReference type="Pfam" id="PF03668">
    <property type="entry name" value="RapZ-like_N"/>
    <property type="match status" value="1"/>
</dbReference>
<name>A0ABU1RPU3_9GAMM</name>
<feature type="binding site" evidence="4">
    <location>
        <begin position="86"/>
        <end position="89"/>
    </location>
    <ligand>
        <name>GTP</name>
        <dbReference type="ChEBI" id="CHEBI:37565"/>
    </ligand>
</feature>
<organism evidence="8 9">
    <name type="scientific">Pseudoxanthomonas sacheonensis</name>
    <dbReference type="NCBI Taxonomy" id="443615"/>
    <lineage>
        <taxon>Bacteria</taxon>
        <taxon>Pseudomonadati</taxon>
        <taxon>Pseudomonadota</taxon>
        <taxon>Gammaproteobacteria</taxon>
        <taxon>Lysobacterales</taxon>
        <taxon>Lysobacteraceae</taxon>
        <taxon>Pseudoxanthomonas</taxon>
    </lineage>
</organism>
<dbReference type="InterPro" id="IPR053931">
    <property type="entry name" value="RapZ_C"/>
</dbReference>
<evidence type="ECO:0000256" key="1">
    <source>
        <dbReference type="ARBA" id="ARBA00022741"/>
    </source>
</evidence>
<dbReference type="RefSeq" id="WP_310089752.1">
    <property type="nucleotide sequence ID" value="NZ_JAVDTT010000001.1"/>
</dbReference>
<feature type="domain" description="RapZ C-terminal" evidence="7">
    <location>
        <begin position="192"/>
        <end position="311"/>
    </location>
</feature>
<keyword evidence="3 4" id="KW-0342">GTP-binding</keyword>
<evidence type="ECO:0000259" key="6">
    <source>
        <dbReference type="Pfam" id="PF03668"/>
    </source>
</evidence>
<keyword evidence="2 4" id="KW-0067">ATP-binding</keyword>
<feature type="binding site" evidence="4">
    <location>
        <begin position="35"/>
        <end position="42"/>
    </location>
    <ligand>
        <name>ATP</name>
        <dbReference type="ChEBI" id="CHEBI:30616"/>
    </ligand>
</feature>
<accession>A0ABU1RPU3</accession>
<dbReference type="EMBL" id="JAVDTT010000001">
    <property type="protein sequence ID" value="MDR6839945.1"/>
    <property type="molecule type" value="Genomic_DNA"/>
</dbReference>
<evidence type="ECO:0000256" key="2">
    <source>
        <dbReference type="ARBA" id="ARBA00022840"/>
    </source>
</evidence>
<reference evidence="8 9" key="1">
    <citation type="submission" date="2023-07" db="EMBL/GenBank/DDBJ databases">
        <title>Sorghum-associated microbial communities from plants grown in Nebraska, USA.</title>
        <authorList>
            <person name="Schachtman D."/>
        </authorList>
    </citation>
    <scope>NUCLEOTIDE SEQUENCE [LARGE SCALE GENOMIC DNA]</scope>
    <source>
        <strain evidence="8 9">BE107</strain>
    </source>
</reference>
<comment type="caution">
    <text evidence="8">The sequence shown here is derived from an EMBL/GenBank/DDBJ whole genome shotgun (WGS) entry which is preliminary data.</text>
</comment>
<proteinExistence type="inferred from homology"/>
<evidence type="ECO:0000313" key="9">
    <source>
        <dbReference type="Proteomes" id="UP001254759"/>
    </source>
</evidence>
<evidence type="ECO:0000313" key="8">
    <source>
        <dbReference type="EMBL" id="MDR6839945.1"/>
    </source>
</evidence>
<dbReference type="InterPro" id="IPR005337">
    <property type="entry name" value="RapZ-like"/>
</dbReference>
<dbReference type="InterPro" id="IPR027417">
    <property type="entry name" value="P-loop_NTPase"/>
</dbReference>